<evidence type="ECO:0000256" key="6">
    <source>
        <dbReference type="ARBA" id="ARBA00022723"/>
    </source>
</evidence>
<dbReference type="InterPro" id="IPR000573">
    <property type="entry name" value="AconitaseA/IPMdHydase_ssu_swvl"/>
</dbReference>
<feature type="domain" description="Aconitase/3-isopropylmalate dehydratase large subunit alpha/beta/alpha" evidence="14">
    <location>
        <begin position="67"/>
        <end position="566"/>
    </location>
</feature>
<dbReference type="Gene3D" id="3.30.499.10">
    <property type="entry name" value="Aconitase, domain 3"/>
    <property type="match status" value="2"/>
</dbReference>
<comment type="subcellular location">
    <subcellularLocation>
        <location evidence="12">Cytoplasm</location>
    </subcellularLocation>
</comment>
<keyword evidence="13" id="KW-0732">Signal</keyword>
<name>A0AA36MHM3_CYLNA</name>
<evidence type="ECO:0000313" key="17">
    <source>
        <dbReference type="Proteomes" id="UP001176961"/>
    </source>
</evidence>
<sequence length="890" mass="98032">MGRRRWTAVALLLHMNGANLKYYDLTALNDPRYDELPISIRYLLEAAVRHCDGFHVSESDVETILNWKRSQEAHSEIPFKPARVILQDFTGVPAIVDLAAMRDAVQSLGADPSRINPVCPVDLVIDHSVQVDHYGDKNALERNQQIEFERNKERFNFLKWGSTAFENLRIVPPGVGIVHQVNLEYLSRTVFVNEAGILYPDSVVGTDSHTTMIDGSGVLGWGVGGIEAEAVMLGQPISMVIPEVIGYELVGRLADTVTSTDLVLTITESLRATGVVGKFVEFFGEGVAWLSIADRATIANMCPEYGATVGFFPVDKRTLQYLKQTGRDEDYCLRVECYLKANKMFVDYEDSTIRPAYTKVLTLDMSTIVPSVAGPKRPHDRIPLPMLHEDFNTNLTAKPSFKGFALKTEEVTRHAFMSKDGKEGDLTHGSVVIAAITSCTNTSNPSVMLAAGLVAKKAVELGLSTQPFAKTSLSPGSKVAAKYLEASGLLPYLEKLGFHIAGYGCMTCIGNSGPLDEEVSKVIEKENLVVAGVLSGNRNFEGRIHPLVRANYLASPPLAVAYSIIGNVNKDISGVIAKSADGKDVYFKDIWPTRQEIAKLEEEFVKPQFFNEVYANIGRGSDQWQQLQCPSAKLYPWDQDSTYIKKVPFFDFMTLDLPKRSAISNAYVLLHLGDSVTTDHISPAGSIAKNSPAARYLAIRGCSPRDFNTYGARRGNDEIMARGTFANIRLANKLASKVGPRTVHIPSGEEMDVYDAAIKYAAEGHPVIIIAGKEYGSGSSRDWAAKGPYLLGVKAVIAESFERIHRSNLIGMGIVPLQFKKGENAETLNLTGREQYSIDLPDFPKTGQLLKVTVSDGRSFEVICRFDTDVELTYYRNGGILQYVIRQLIQ</sequence>
<keyword evidence="12" id="KW-0963">Cytoplasm</keyword>
<dbReference type="InterPro" id="IPR001030">
    <property type="entry name" value="Acoase/IPM_deHydtase_lsu_aba"/>
</dbReference>
<dbReference type="FunFam" id="3.30.499.10:FF:000005">
    <property type="entry name" value="cytoplasmic aconitate hydratase"/>
    <property type="match status" value="1"/>
</dbReference>
<organism evidence="16 17">
    <name type="scientific">Cylicocyclus nassatus</name>
    <name type="common">Nematode worm</name>
    <dbReference type="NCBI Taxonomy" id="53992"/>
    <lineage>
        <taxon>Eukaryota</taxon>
        <taxon>Metazoa</taxon>
        <taxon>Ecdysozoa</taxon>
        <taxon>Nematoda</taxon>
        <taxon>Chromadorea</taxon>
        <taxon>Rhabditida</taxon>
        <taxon>Rhabditina</taxon>
        <taxon>Rhabditomorpha</taxon>
        <taxon>Strongyloidea</taxon>
        <taxon>Strongylidae</taxon>
        <taxon>Cylicocyclus</taxon>
    </lineage>
</organism>
<dbReference type="InterPro" id="IPR006249">
    <property type="entry name" value="Aconitase/IRP2"/>
</dbReference>
<keyword evidence="6" id="KW-0479">Metal-binding</keyword>
<evidence type="ECO:0000259" key="15">
    <source>
        <dbReference type="Pfam" id="PF00694"/>
    </source>
</evidence>
<dbReference type="PANTHER" id="PTHR11670">
    <property type="entry name" value="ACONITASE/IRON-RESPONSIVE ELEMENT FAMILY MEMBER"/>
    <property type="match status" value="1"/>
</dbReference>
<dbReference type="FunFam" id="3.20.19.10:FF:000001">
    <property type="entry name" value="Aconitate hydratase"/>
    <property type="match status" value="1"/>
</dbReference>
<dbReference type="PROSITE" id="PS00450">
    <property type="entry name" value="ACONITASE_1"/>
    <property type="match status" value="1"/>
</dbReference>
<dbReference type="GO" id="GO:0051539">
    <property type="term" value="F:4 iron, 4 sulfur cluster binding"/>
    <property type="evidence" value="ECO:0007669"/>
    <property type="project" value="UniProtKB-KW"/>
</dbReference>
<gene>
    <name evidence="16" type="ORF">CYNAS_LOCUS21485</name>
</gene>
<dbReference type="InterPro" id="IPR036008">
    <property type="entry name" value="Aconitase_4Fe-4S_dom"/>
</dbReference>
<evidence type="ECO:0000256" key="3">
    <source>
        <dbReference type="ARBA" id="ARBA00012926"/>
    </source>
</evidence>
<dbReference type="InterPro" id="IPR015931">
    <property type="entry name" value="Acnase/IPM_dHydase_lsu_aba_1/3"/>
</dbReference>
<dbReference type="NCBIfam" id="NF006757">
    <property type="entry name" value="PRK09277.1"/>
    <property type="match status" value="1"/>
</dbReference>
<dbReference type="InterPro" id="IPR044137">
    <property type="entry name" value="AcnA_IRP_Swivel"/>
</dbReference>
<feature type="domain" description="Aconitase A/isopropylmalate dehydratase small subunit swivel" evidence="15">
    <location>
        <begin position="694"/>
        <end position="821"/>
    </location>
</feature>
<dbReference type="GO" id="GO:0072350">
    <property type="term" value="P:tricarboxylic acid metabolic process"/>
    <property type="evidence" value="ECO:0007669"/>
    <property type="project" value="UniProtKB-ARBA"/>
</dbReference>
<dbReference type="SUPFAM" id="SSF53732">
    <property type="entry name" value="Aconitase iron-sulfur domain"/>
    <property type="match status" value="1"/>
</dbReference>
<keyword evidence="7 12" id="KW-0408">Iron</keyword>
<evidence type="ECO:0000256" key="5">
    <source>
        <dbReference type="ARBA" id="ARBA00022485"/>
    </source>
</evidence>
<feature type="signal peptide" evidence="13">
    <location>
        <begin position="1"/>
        <end position="20"/>
    </location>
</feature>
<dbReference type="EC" id="4.2.1.3" evidence="3"/>
<dbReference type="GO" id="GO:0003994">
    <property type="term" value="F:aconitate hydratase activity"/>
    <property type="evidence" value="ECO:0007669"/>
    <property type="project" value="UniProtKB-EC"/>
</dbReference>
<evidence type="ECO:0000256" key="9">
    <source>
        <dbReference type="ARBA" id="ARBA00023239"/>
    </source>
</evidence>
<dbReference type="InterPro" id="IPR015928">
    <property type="entry name" value="Aconitase/3IPM_dehydase_swvl"/>
</dbReference>
<reference evidence="16" key="1">
    <citation type="submission" date="2023-07" db="EMBL/GenBank/DDBJ databases">
        <authorList>
            <consortium name="CYATHOMIX"/>
        </authorList>
    </citation>
    <scope>NUCLEOTIDE SEQUENCE</scope>
    <source>
        <strain evidence="16">N/A</strain>
    </source>
</reference>
<protein>
    <recommendedName>
        <fullName evidence="4">Cytoplasmic aconitate hydratase</fullName>
        <ecNumber evidence="3">4.2.1.3</ecNumber>
    </recommendedName>
    <alternativeName>
        <fullName evidence="11">Citrate hydro-lyase</fullName>
    </alternativeName>
</protein>
<dbReference type="PROSITE" id="PS01244">
    <property type="entry name" value="ACONITASE_2"/>
    <property type="match status" value="1"/>
</dbReference>
<dbReference type="Proteomes" id="UP001176961">
    <property type="component" value="Unassembled WGS sequence"/>
</dbReference>
<keyword evidence="17" id="KW-1185">Reference proteome</keyword>
<comment type="similarity">
    <text evidence="2 12">Belongs to the aconitase/IPM isomerase family.</text>
</comment>
<accession>A0AA36MHM3</accession>
<evidence type="ECO:0000256" key="12">
    <source>
        <dbReference type="RuleBase" id="RU361275"/>
    </source>
</evidence>
<dbReference type="GO" id="GO:0005737">
    <property type="term" value="C:cytoplasm"/>
    <property type="evidence" value="ECO:0007669"/>
    <property type="project" value="UniProtKB-SubCell"/>
</dbReference>
<dbReference type="FunFam" id="3.30.499.10:FF:000002">
    <property type="entry name" value="Aconitate hydratase"/>
    <property type="match status" value="1"/>
</dbReference>
<dbReference type="Gene3D" id="6.10.190.10">
    <property type="match status" value="1"/>
</dbReference>
<evidence type="ECO:0000256" key="10">
    <source>
        <dbReference type="ARBA" id="ARBA00023501"/>
    </source>
</evidence>
<dbReference type="GO" id="GO:0046872">
    <property type="term" value="F:metal ion binding"/>
    <property type="evidence" value="ECO:0007669"/>
    <property type="project" value="UniProtKB-KW"/>
</dbReference>
<evidence type="ECO:0000256" key="7">
    <source>
        <dbReference type="ARBA" id="ARBA00023004"/>
    </source>
</evidence>
<comment type="catalytic activity">
    <reaction evidence="10">
        <text>citrate = D-threo-isocitrate</text>
        <dbReference type="Rhea" id="RHEA:10336"/>
        <dbReference type="ChEBI" id="CHEBI:15562"/>
        <dbReference type="ChEBI" id="CHEBI:16947"/>
        <dbReference type="EC" id="4.2.1.3"/>
    </reaction>
</comment>
<feature type="chain" id="PRO_5041284805" description="Cytoplasmic aconitate hydratase" evidence="13">
    <location>
        <begin position="21"/>
        <end position="890"/>
    </location>
</feature>
<comment type="caution">
    <text evidence="16">The sequence shown here is derived from an EMBL/GenBank/DDBJ whole genome shotgun (WGS) entry which is preliminary data.</text>
</comment>
<keyword evidence="5 12" id="KW-0004">4Fe-4S</keyword>
<comment type="cofactor">
    <cofactor evidence="1">
        <name>[4Fe-4S] cluster</name>
        <dbReference type="ChEBI" id="CHEBI:49883"/>
    </cofactor>
</comment>
<evidence type="ECO:0000256" key="4">
    <source>
        <dbReference type="ARBA" id="ARBA00020255"/>
    </source>
</evidence>
<keyword evidence="8 12" id="KW-0411">Iron-sulfur</keyword>
<dbReference type="CDD" id="cd01586">
    <property type="entry name" value="AcnA_IRP"/>
    <property type="match status" value="1"/>
</dbReference>
<evidence type="ECO:0000256" key="13">
    <source>
        <dbReference type="SAM" id="SignalP"/>
    </source>
</evidence>
<dbReference type="Pfam" id="PF00330">
    <property type="entry name" value="Aconitase"/>
    <property type="match status" value="1"/>
</dbReference>
<evidence type="ECO:0000256" key="8">
    <source>
        <dbReference type="ARBA" id="ARBA00023014"/>
    </source>
</evidence>
<dbReference type="Gene3D" id="3.20.19.10">
    <property type="entry name" value="Aconitase, domain 4"/>
    <property type="match status" value="1"/>
</dbReference>
<dbReference type="InterPro" id="IPR018136">
    <property type="entry name" value="Aconitase_4Fe-4S_BS"/>
</dbReference>
<dbReference type="SUPFAM" id="SSF52016">
    <property type="entry name" value="LeuD/IlvD-like"/>
    <property type="match status" value="1"/>
</dbReference>
<dbReference type="EMBL" id="CATQJL010000326">
    <property type="protein sequence ID" value="CAJ0609502.1"/>
    <property type="molecule type" value="Genomic_DNA"/>
</dbReference>
<evidence type="ECO:0000256" key="1">
    <source>
        <dbReference type="ARBA" id="ARBA00001966"/>
    </source>
</evidence>
<evidence type="ECO:0000256" key="11">
    <source>
        <dbReference type="ARBA" id="ARBA00029682"/>
    </source>
</evidence>
<keyword evidence="9" id="KW-0456">Lyase</keyword>
<dbReference type="PRINTS" id="PR00415">
    <property type="entry name" value="ACONITASE"/>
</dbReference>
<proteinExistence type="inferred from homology"/>
<dbReference type="NCBIfam" id="NF009520">
    <property type="entry name" value="PRK12881.1"/>
    <property type="match status" value="1"/>
</dbReference>
<dbReference type="CDD" id="cd01580">
    <property type="entry name" value="AcnA_IRP_Swivel"/>
    <property type="match status" value="1"/>
</dbReference>
<dbReference type="AlphaFoldDB" id="A0AA36MHM3"/>
<dbReference type="NCBIfam" id="TIGR01341">
    <property type="entry name" value="aconitase_1"/>
    <property type="match status" value="1"/>
</dbReference>
<evidence type="ECO:0000256" key="2">
    <source>
        <dbReference type="ARBA" id="ARBA00007185"/>
    </source>
</evidence>
<dbReference type="Pfam" id="PF00694">
    <property type="entry name" value="Aconitase_C"/>
    <property type="match status" value="1"/>
</dbReference>
<evidence type="ECO:0000259" key="14">
    <source>
        <dbReference type="Pfam" id="PF00330"/>
    </source>
</evidence>
<evidence type="ECO:0000313" key="16">
    <source>
        <dbReference type="EMBL" id="CAJ0609502.1"/>
    </source>
</evidence>